<dbReference type="SUPFAM" id="SSF48498">
    <property type="entry name" value="Tetracyclin repressor-like, C-terminal domain"/>
    <property type="match status" value="1"/>
</dbReference>
<evidence type="ECO:0000256" key="1">
    <source>
        <dbReference type="ARBA" id="ARBA00023015"/>
    </source>
</evidence>
<dbReference type="InterPro" id="IPR009057">
    <property type="entry name" value="Homeodomain-like_sf"/>
</dbReference>
<evidence type="ECO:0000259" key="5">
    <source>
        <dbReference type="PROSITE" id="PS50977"/>
    </source>
</evidence>
<keyword evidence="3" id="KW-0804">Transcription</keyword>
<proteinExistence type="predicted"/>
<evidence type="ECO:0000256" key="2">
    <source>
        <dbReference type="ARBA" id="ARBA00023125"/>
    </source>
</evidence>
<reference evidence="6 7" key="1">
    <citation type="submission" date="2016-04" db="EMBL/GenBank/DDBJ databases">
        <title>Draft Genome Sequences of Staphylococcus capitis Strain H36, S. capitis Strain H65, S. cohnii Strain H62, S. hominis Strain H69, Mycobacterium iranicum Strain H39, Plantibacter sp. Strain H53, Pseudomonas oryzihabitans Strain H72, and Microbacterium sp. Strain H83, isolated from residential settings.</title>
        <authorList>
            <person name="Lymperopoulou D."/>
            <person name="Adams R.I."/>
            <person name="Lindow S."/>
            <person name="Coil D.A."/>
            <person name="Jospin G."/>
            <person name="Eisen J.A."/>
        </authorList>
    </citation>
    <scope>NUCLEOTIDE SEQUENCE [LARGE SCALE GENOMIC DNA]</scope>
    <source>
        <strain evidence="6 7">H39</strain>
    </source>
</reference>
<dbReference type="GO" id="GO:0000976">
    <property type="term" value="F:transcription cis-regulatory region binding"/>
    <property type="evidence" value="ECO:0007669"/>
    <property type="project" value="TreeGrafter"/>
</dbReference>
<dbReference type="InterPro" id="IPR036271">
    <property type="entry name" value="Tet_transcr_reg_TetR-rel_C_sf"/>
</dbReference>
<dbReference type="InterPro" id="IPR050109">
    <property type="entry name" value="HTH-type_TetR-like_transc_reg"/>
</dbReference>
<keyword evidence="2 4" id="KW-0238">DNA-binding</keyword>
<sequence>MKAPRSRAASDSYHHGNLRQTLLRHAVELARAGGPDAVVLRDVQRLAGVSNSAAYRHYADRDALLDAVAEQAMLRLTDAMVARLDAVPRRGSKDTRALGRLRATGQGYIDFALAEPGLFRTAFAPKAPGHSRPSAEADSPVEEHHPFQILMRCIDDLVATGVLSADRRDGLDEAAWAAVHGLATLFLDGPLSEAEASRKQLITDRLLDGIGQGLR</sequence>
<evidence type="ECO:0000256" key="3">
    <source>
        <dbReference type="ARBA" id="ARBA00023163"/>
    </source>
</evidence>
<dbReference type="EMBL" id="LWCS01000039">
    <property type="protein sequence ID" value="OAN35457.1"/>
    <property type="molecule type" value="Genomic_DNA"/>
</dbReference>
<dbReference type="Pfam" id="PF00440">
    <property type="entry name" value="TetR_N"/>
    <property type="match status" value="1"/>
</dbReference>
<accession>A0A178LSH6</accession>
<feature type="domain" description="HTH tetR-type" evidence="5">
    <location>
        <begin position="16"/>
        <end position="76"/>
    </location>
</feature>
<dbReference type="OrthoDB" id="3173376at2"/>
<organism evidence="6 7">
    <name type="scientific">Mycolicibacterium iranicum</name>
    <name type="common">Mycobacterium iranicum</name>
    <dbReference type="NCBI Taxonomy" id="912594"/>
    <lineage>
        <taxon>Bacteria</taxon>
        <taxon>Bacillati</taxon>
        <taxon>Actinomycetota</taxon>
        <taxon>Actinomycetes</taxon>
        <taxon>Mycobacteriales</taxon>
        <taxon>Mycobacteriaceae</taxon>
        <taxon>Mycolicibacterium</taxon>
    </lineage>
</organism>
<protein>
    <recommendedName>
        <fullName evidence="5">HTH tetR-type domain-containing protein</fullName>
    </recommendedName>
</protein>
<evidence type="ECO:0000313" key="7">
    <source>
        <dbReference type="Proteomes" id="UP000078396"/>
    </source>
</evidence>
<feature type="DNA-binding region" description="H-T-H motif" evidence="4">
    <location>
        <begin position="39"/>
        <end position="58"/>
    </location>
</feature>
<dbReference type="SUPFAM" id="SSF46689">
    <property type="entry name" value="Homeodomain-like"/>
    <property type="match status" value="1"/>
</dbReference>
<dbReference type="InterPro" id="IPR025996">
    <property type="entry name" value="MT1864/Rv1816-like_C"/>
</dbReference>
<evidence type="ECO:0000256" key="4">
    <source>
        <dbReference type="PROSITE-ProRule" id="PRU00335"/>
    </source>
</evidence>
<dbReference type="Gene3D" id="1.10.357.10">
    <property type="entry name" value="Tetracycline Repressor, domain 2"/>
    <property type="match status" value="1"/>
</dbReference>
<dbReference type="PANTHER" id="PTHR30055:SF234">
    <property type="entry name" value="HTH-TYPE TRANSCRIPTIONAL REGULATOR BETI"/>
    <property type="match status" value="1"/>
</dbReference>
<dbReference type="RefSeq" id="WP_064283564.1">
    <property type="nucleotide sequence ID" value="NZ_LWCS01000039.1"/>
</dbReference>
<gene>
    <name evidence="6" type="ORF">A4X20_26300</name>
</gene>
<dbReference type="Proteomes" id="UP000078396">
    <property type="component" value="Unassembled WGS sequence"/>
</dbReference>
<dbReference type="PANTHER" id="PTHR30055">
    <property type="entry name" value="HTH-TYPE TRANSCRIPTIONAL REGULATOR RUTR"/>
    <property type="match status" value="1"/>
</dbReference>
<keyword evidence="1" id="KW-0805">Transcription regulation</keyword>
<dbReference type="AlphaFoldDB" id="A0A178LSH6"/>
<dbReference type="Pfam" id="PF13305">
    <property type="entry name" value="TetR_C_33"/>
    <property type="match status" value="1"/>
</dbReference>
<dbReference type="PROSITE" id="PS50977">
    <property type="entry name" value="HTH_TETR_2"/>
    <property type="match status" value="1"/>
</dbReference>
<dbReference type="InterPro" id="IPR001647">
    <property type="entry name" value="HTH_TetR"/>
</dbReference>
<evidence type="ECO:0000313" key="6">
    <source>
        <dbReference type="EMBL" id="OAN35457.1"/>
    </source>
</evidence>
<name>A0A178LSH6_MYCIR</name>
<dbReference type="GO" id="GO:0003700">
    <property type="term" value="F:DNA-binding transcription factor activity"/>
    <property type="evidence" value="ECO:0007669"/>
    <property type="project" value="TreeGrafter"/>
</dbReference>
<comment type="caution">
    <text evidence="6">The sequence shown here is derived from an EMBL/GenBank/DDBJ whole genome shotgun (WGS) entry which is preliminary data.</text>
</comment>